<reference evidence="2" key="1">
    <citation type="submission" date="2023-02" db="EMBL/GenBank/DDBJ databases">
        <title>Mating type loci evolution in Malassezia.</title>
        <authorList>
            <person name="Coelho M.A."/>
        </authorList>
    </citation>
    <scope>NUCLEOTIDE SEQUENCE</scope>
    <source>
        <strain evidence="2">CBS 14136</strain>
    </source>
</reference>
<dbReference type="GO" id="GO:0008033">
    <property type="term" value="P:tRNA processing"/>
    <property type="evidence" value="ECO:0007669"/>
    <property type="project" value="InterPro"/>
</dbReference>
<keyword evidence="2" id="KW-0378">Hydrolase</keyword>
<dbReference type="GO" id="GO:0000172">
    <property type="term" value="C:ribonuclease MRP complex"/>
    <property type="evidence" value="ECO:0007669"/>
    <property type="project" value="TreeGrafter"/>
</dbReference>
<proteinExistence type="predicted"/>
<dbReference type="EMBL" id="CP118379">
    <property type="protein sequence ID" value="WFD44581.1"/>
    <property type="molecule type" value="Genomic_DNA"/>
</dbReference>
<evidence type="ECO:0000313" key="3">
    <source>
        <dbReference type="Proteomes" id="UP001214628"/>
    </source>
</evidence>
<feature type="compositionally biased region" description="Polar residues" evidence="1">
    <location>
        <begin position="268"/>
        <end position="278"/>
    </location>
</feature>
<dbReference type="AlphaFoldDB" id="A0AAF0JLX5"/>
<name>A0AAF0JLX5_9BASI</name>
<evidence type="ECO:0000313" key="2">
    <source>
        <dbReference type="EMBL" id="WFD44581.1"/>
    </source>
</evidence>
<feature type="region of interest" description="Disordered" evidence="1">
    <location>
        <begin position="247"/>
        <end position="278"/>
    </location>
</feature>
<gene>
    <name evidence="2" type="primary">POP3</name>
    <name evidence="2" type="ORF">MPSI1_003249</name>
</gene>
<dbReference type="PANTHER" id="PTHR28272:SF1">
    <property type="entry name" value="RIBONUCLEASES P_MRP PROTEIN SUBUNIT POP3"/>
    <property type="match status" value="1"/>
</dbReference>
<feature type="compositionally biased region" description="Basic residues" evidence="1">
    <location>
        <begin position="10"/>
        <end position="20"/>
    </location>
</feature>
<dbReference type="Proteomes" id="UP001214628">
    <property type="component" value="Chromosome 5"/>
</dbReference>
<dbReference type="GO" id="GO:0005829">
    <property type="term" value="C:cytosol"/>
    <property type="evidence" value="ECO:0007669"/>
    <property type="project" value="TreeGrafter"/>
</dbReference>
<sequence>MRHVAAQTHAKQHTQRHRARVAGGKDAQIVAKAIGIDRKDSVAKRAVFRPILTSPYVLQWPRIAKPDAEMLLHALVEQLATVPDSQSTIHGTTIGLNMVTKLLESHIDSKRESKAESKATAAKPRFLFVCEGDSLSPALIAHIPMLVASYNAMCAPTAEHTPVVLIPFAPGAELLLSTALHVRRASVLLLHTDAQASVALEHRIGAALGTEMLTRGFRAKWLDQSIHAQKHTLQPVHIKHVVSSTPMNLAESKLKKKQSRKAHKQQRKQSSSNTQAAT</sequence>
<dbReference type="GO" id="GO:0004526">
    <property type="term" value="F:ribonuclease P activity"/>
    <property type="evidence" value="ECO:0007669"/>
    <property type="project" value="UniProtKB-EC"/>
</dbReference>
<dbReference type="GO" id="GO:0000171">
    <property type="term" value="F:ribonuclease MRP activity"/>
    <property type="evidence" value="ECO:0007669"/>
    <property type="project" value="TreeGrafter"/>
</dbReference>
<dbReference type="GO" id="GO:0005655">
    <property type="term" value="C:nucleolar ribonuclease P complex"/>
    <property type="evidence" value="ECO:0007669"/>
    <property type="project" value="TreeGrafter"/>
</dbReference>
<protein>
    <submittedName>
        <fullName evidence="2">Ribonuclease P</fullName>
        <ecNumber evidence="2">3.1.26.5</ecNumber>
    </submittedName>
</protein>
<evidence type="ECO:0000256" key="1">
    <source>
        <dbReference type="SAM" id="MobiDB-lite"/>
    </source>
</evidence>
<feature type="region of interest" description="Disordered" evidence="1">
    <location>
        <begin position="1"/>
        <end position="23"/>
    </location>
</feature>
<dbReference type="EC" id="3.1.26.5" evidence="2"/>
<dbReference type="GO" id="GO:0006364">
    <property type="term" value="P:rRNA processing"/>
    <property type="evidence" value="ECO:0007669"/>
    <property type="project" value="InterPro"/>
</dbReference>
<keyword evidence="3" id="KW-1185">Reference proteome</keyword>
<dbReference type="Pfam" id="PF08228">
    <property type="entry name" value="RNase_P_pop3"/>
    <property type="match status" value="1"/>
</dbReference>
<dbReference type="PANTHER" id="PTHR28272">
    <property type="entry name" value="RIBONUCLEASES P/MRP PROTEIN SUBUNIT POP3"/>
    <property type="match status" value="1"/>
</dbReference>
<organism evidence="2 3">
    <name type="scientific">Malassezia psittaci</name>
    <dbReference type="NCBI Taxonomy" id="1821823"/>
    <lineage>
        <taxon>Eukaryota</taxon>
        <taxon>Fungi</taxon>
        <taxon>Dikarya</taxon>
        <taxon>Basidiomycota</taxon>
        <taxon>Ustilaginomycotina</taxon>
        <taxon>Malasseziomycetes</taxon>
        <taxon>Malasseziales</taxon>
        <taxon>Malasseziaceae</taxon>
        <taxon>Malassezia</taxon>
    </lineage>
</organism>
<dbReference type="GO" id="GO:0034965">
    <property type="term" value="P:intronic box C/D snoRNA processing"/>
    <property type="evidence" value="ECO:0007669"/>
    <property type="project" value="TreeGrafter"/>
</dbReference>
<feature type="compositionally biased region" description="Basic residues" evidence="1">
    <location>
        <begin position="254"/>
        <end position="267"/>
    </location>
</feature>
<accession>A0AAF0JLX5</accession>
<dbReference type="InterPro" id="IPR013241">
    <property type="entry name" value="RNase_P_Pop3"/>
</dbReference>